<proteinExistence type="predicted"/>
<dbReference type="EMBL" id="LAZR01000399">
    <property type="protein sequence ID" value="KKN70704.1"/>
    <property type="molecule type" value="Genomic_DNA"/>
</dbReference>
<gene>
    <name evidence="1" type="ORF">LCGC14_0428590</name>
</gene>
<protein>
    <submittedName>
        <fullName evidence="1">Uncharacterized protein</fullName>
    </submittedName>
</protein>
<organism evidence="1">
    <name type="scientific">marine sediment metagenome</name>
    <dbReference type="NCBI Taxonomy" id="412755"/>
    <lineage>
        <taxon>unclassified sequences</taxon>
        <taxon>metagenomes</taxon>
        <taxon>ecological metagenomes</taxon>
    </lineage>
</organism>
<dbReference type="AlphaFoldDB" id="A0A0F9SUY7"/>
<reference evidence="1" key="1">
    <citation type="journal article" date="2015" name="Nature">
        <title>Complex archaea that bridge the gap between prokaryotes and eukaryotes.</title>
        <authorList>
            <person name="Spang A."/>
            <person name="Saw J.H."/>
            <person name="Jorgensen S.L."/>
            <person name="Zaremba-Niedzwiedzka K."/>
            <person name="Martijn J."/>
            <person name="Lind A.E."/>
            <person name="van Eijk R."/>
            <person name="Schleper C."/>
            <person name="Guy L."/>
            <person name="Ettema T.J."/>
        </authorList>
    </citation>
    <scope>NUCLEOTIDE SEQUENCE</scope>
</reference>
<sequence length="116" mass="13723">MTYKERALAAWKELAWKYRNPEGQSFFVFKKCSLCIIYNRDFGYCCEGCPMADEDGNMGCDQFNSFEKASDAPETGFPLRAKFFEKTLPMIEKVPARYFTPKGWRFSRFKFLDRSW</sequence>
<name>A0A0F9SUY7_9ZZZZ</name>
<evidence type="ECO:0000313" key="1">
    <source>
        <dbReference type="EMBL" id="KKN70704.1"/>
    </source>
</evidence>
<accession>A0A0F9SUY7</accession>
<comment type="caution">
    <text evidence="1">The sequence shown here is derived from an EMBL/GenBank/DDBJ whole genome shotgun (WGS) entry which is preliminary data.</text>
</comment>